<comment type="caution">
    <text evidence="6">The sequence shown here is derived from an EMBL/GenBank/DDBJ whole genome shotgun (WGS) entry which is preliminary data.</text>
</comment>
<accession>A0ABR8ING6</accession>
<gene>
    <name evidence="5 6" type="primary">hypA</name>
    <name evidence="6" type="ORF">H6G43_04195</name>
</gene>
<evidence type="ECO:0000256" key="3">
    <source>
        <dbReference type="ARBA" id="ARBA00022723"/>
    </source>
</evidence>
<dbReference type="RefSeq" id="WP_190385483.1">
    <property type="nucleotide sequence ID" value="NZ_JACJTM010000006.1"/>
</dbReference>
<evidence type="ECO:0000256" key="2">
    <source>
        <dbReference type="ARBA" id="ARBA00022596"/>
    </source>
</evidence>
<dbReference type="PIRSF" id="PIRSF004761">
    <property type="entry name" value="Hydrgn_mat_HypA"/>
    <property type="match status" value="1"/>
</dbReference>
<evidence type="ECO:0000256" key="1">
    <source>
        <dbReference type="ARBA" id="ARBA00010748"/>
    </source>
</evidence>
<dbReference type="InterPro" id="IPR020538">
    <property type="entry name" value="Hydgase_Ni_incorp_HypA/HybF_CS"/>
</dbReference>
<dbReference type="PROSITE" id="PS01249">
    <property type="entry name" value="HYPA"/>
    <property type="match status" value="1"/>
</dbReference>
<feature type="binding site" evidence="5">
    <location>
        <position position="73"/>
    </location>
    <ligand>
        <name>Zn(2+)</name>
        <dbReference type="ChEBI" id="CHEBI:29105"/>
    </ligand>
</feature>
<reference evidence="6 7" key="1">
    <citation type="journal article" date="2020" name="ISME J.">
        <title>Comparative genomics reveals insights into cyanobacterial evolution and habitat adaptation.</title>
        <authorList>
            <person name="Chen M.Y."/>
            <person name="Teng W.K."/>
            <person name="Zhao L."/>
            <person name="Hu C.X."/>
            <person name="Zhou Y.K."/>
            <person name="Han B.P."/>
            <person name="Song L.R."/>
            <person name="Shu W.S."/>
        </authorList>
    </citation>
    <scope>NUCLEOTIDE SEQUENCE [LARGE SCALE GENOMIC DNA]</scope>
    <source>
        <strain evidence="6 7">FACHB-1249</strain>
    </source>
</reference>
<dbReference type="Proteomes" id="UP000660270">
    <property type="component" value="Unassembled WGS sequence"/>
</dbReference>
<evidence type="ECO:0000256" key="4">
    <source>
        <dbReference type="ARBA" id="ARBA00022833"/>
    </source>
</evidence>
<keyword evidence="2 5" id="KW-0533">Nickel</keyword>
<dbReference type="EMBL" id="JACJTM010000006">
    <property type="protein sequence ID" value="MBD2684456.1"/>
    <property type="molecule type" value="Genomic_DNA"/>
</dbReference>
<proteinExistence type="inferred from homology"/>
<dbReference type="HAMAP" id="MF_00213">
    <property type="entry name" value="HypA_HybF"/>
    <property type="match status" value="1"/>
</dbReference>
<feature type="binding site" evidence="5">
    <location>
        <position position="2"/>
    </location>
    <ligand>
        <name>Ni(2+)</name>
        <dbReference type="ChEBI" id="CHEBI:49786"/>
    </ligand>
</feature>
<keyword evidence="7" id="KW-1185">Reference proteome</keyword>
<keyword evidence="4 5" id="KW-0862">Zinc</keyword>
<evidence type="ECO:0000313" key="6">
    <source>
        <dbReference type="EMBL" id="MBD2684456.1"/>
    </source>
</evidence>
<organism evidence="6 7">
    <name type="scientific">Aphanizomenon flos-aquae FACHB-1249</name>
    <dbReference type="NCBI Taxonomy" id="2692889"/>
    <lineage>
        <taxon>Bacteria</taxon>
        <taxon>Bacillati</taxon>
        <taxon>Cyanobacteriota</taxon>
        <taxon>Cyanophyceae</taxon>
        <taxon>Nostocales</taxon>
        <taxon>Aphanizomenonaceae</taxon>
        <taxon>Aphanizomenon</taxon>
    </lineage>
</organism>
<dbReference type="NCBIfam" id="TIGR00100">
    <property type="entry name" value="hypA"/>
    <property type="match status" value="1"/>
</dbReference>
<dbReference type="Gene3D" id="3.30.2320.80">
    <property type="match status" value="1"/>
</dbReference>
<feature type="binding site" evidence="5">
    <location>
        <position position="88"/>
    </location>
    <ligand>
        <name>Zn(2+)</name>
        <dbReference type="ChEBI" id="CHEBI:29105"/>
    </ligand>
</feature>
<feature type="binding site" evidence="5">
    <location>
        <position position="86"/>
    </location>
    <ligand>
        <name>Zn(2+)</name>
        <dbReference type="ChEBI" id="CHEBI:29105"/>
    </ligand>
</feature>
<dbReference type="GeneID" id="78217605"/>
<comment type="similarity">
    <text evidence="1 5">Belongs to the HypA/HybF family.</text>
</comment>
<dbReference type="PANTHER" id="PTHR34535">
    <property type="entry name" value="HYDROGENASE MATURATION FACTOR HYPA"/>
    <property type="match status" value="1"/>
</dbReference>
<dbReference type="PANTHER" id="PTHR34535:SF3">
    <property type="entry name" value="HYDROGENASE MATURATION FACTOR HYPA"/>
    <property type="match status" value="1"/>
</dbReference>
<protein>
    <recommendedName>
        <fullName evidence="5">Hydrogenase maturation factor HypA</fullName>
    </recommendedName>
</protein>
<evidence type="ECO:0000256" key="5">
    <source>
        <dbReference type="HAMAP-Rule" id="MF_00213"/>
    </source>
</evidence>
<sequence>MHELGITQNIIAIVTENAQGKKVQRVLLEVGKLSAIMPDAIKFCFDICAQGTIVEGARLEILEIPGMAKCRECGTNFYVEKPFGICECGSIKLDIIAGEELKIKEIEVEELCV</sequence>
<keyword evidence="3 5" id="KW-0479">Metal-binding</keyword>
<name>A0ABR8ING6_APHFL</name>
<dbReference type="InterPro" id="IPR000688">
    <property type="entry name" value="HypA/HybF"/>
</dbReference>
<evidence type="ECO:0000313" key="7">
    <source>
        <dbReference type="Proteomes" id="UP000660270"/>
    </source>
</evidence>
<dbReference type="Pfam" id="PF01155">
    <property type="entry name" value="HypA"/>
    <property type="match status" value="1"/>
</dbReference>
<comment type="function">
    <text evidence="5">Involved in the maturation of [NiFe] hydrogenases. Required for nickel insertion into the metal center of the hydrogenase.</text>
</comment>
<feature type="binding site" evidence="5">
    <location>
        <position position="70"/>
    </location>
    <ligand>
        <name>Zn(2+)</name>
        <dbReference type="ChEBI" id="CHEBI:29105"/>
    </ligand>
</feature>